<name>A0ABQ0AQQ2_9RHOB</name>
<dbReference type="EMBL" id="BAABWU010000019">
    <property type="protein sequence ID" value="GAA6198189.1"/>
    <property type="molecule type" value="Genomic_DNA"/>
</dbReference>
<evidence type="ECO:0000259" key="2">
    <source>
        <dbReference type="Pfam" id="PF09832"/>
    </source>
</evidence>
<dbReference type="Pfam" id="PF09832">
    <property type="entry name" value="DUF2059"/>
    <property type="match status" value="1"/>
</dbReference>
<protein>
    <recommendedName>
        <fullName evidence="2">DUF2059 domain-containing protein</fullName>
    </recommendedName>
</protein>
<evidence type="ECO:0000256" key="1">
    <source>
        <dbReference type="SAM" id="SignalP"/>
    </source>
</evidence>
<proteinExistence type="predicted"/>
<feature type="chain" id="PRO_5047398983" description="DUF2059 domain-containing protein" evidence="1">
    <location>
        <begin position="32"/>
        <end position="283"/>
    </location>
</feature>
<accession>A0ABQ0AQQ2</accession>
<dbReference type="RefSeq" id="WP_295451766.1">
    <property type="nucleotide sequence ID" value="NZ_BAABWU010000019.1"/>
</dbReference>
<keyword evidence="4" id="KW-1185">Reference proteome</keyword>
<evidence type="ECO:0000313" key="4">
    <source>
        <dbReference type="Proteomes" id="UP001441944"/>
    </source>
</evidence>
<comment type="caution">
    <text evidence="3">The sequence shown here is derived from an EMBL/GenBank/DDBJ whole genome shotgun (WGS) entry which is preliminary data.</text>
</comment>
<gene>
    <name evidence="3" type="ORF">NBRC116598_36340</name>
</gene>
<dbReference type="Proteomes" id="UP001441944">
    <property type="component" value="Unassembled WGS sequence"/>
</dbReference>
<keyword evidence="1" id="KW-0732">Signal</keyword>
<dbReference type="InterPro" id="IPR018637">
    <property type="entry name" value="DUF2059"/>
</dbReference>
<feature type="signal peptide" evidence="1">
    <location>
        <begin position="1"/>
        <end position="31"/>
    </location>
</feature>
<evidence type="ECO:0000313" key="3">
    <source>
        <dbReference type="EMBL" id="GAA6198189.1"/>
    </source>
</evidence>
<feature type="domain" description="DUF2059" evidence="2">
    <location>
        <begin position="86"/>
        <end position="143"/>
    </location>
</feature>
<sequence length="283" mass="30678">MRQIAKRFNHLALAAVTLGFLVLHLVPAAQAAERGKVAAFLEVTGFDVALDSIALSAGDAPQMLGLSAGDFGSNWTRLSQSVFDQDKMRELALDILTETLEDEALSHAAAFYASDLGQRLVVAENASHLVEEGETKQIAGQRIIADLVKSGSTRVALYHRMSKAIDAAGSGVKSIQQIQFRFLMAANAAGVIELQLDGEGLRALQRAQEAEMRIALRASNLAASAYTYQGFSEAEVEAYVKALETPLMQQVYELLNAVQFEITANRFEALAFRMKELGQGEDI</sequence>
<reference evidence="3 4" key="1">
    <citation type="submission" date="2024-04" db="EMBL/GenBank/DDBJ databases">
        <title>Draft genome sequence of Pseudophaeobacter arcticus NBRC 116598.</title>
        <authorList>
            <person name="Miyakawa T."/>
            <person name="Kusuya Y."/>
            <person name="Miura T."/>
        </authorList>
    </citation>
    <scope>NUCLEOTIDE SEQUENCE [LARGE SCALE GENOMIC DNA]</scope>
    <source>
        <strain evidence="3 4">SU-CL00105</strain>
    </source>
</reference>
<organism evidence="3 4">
    <name type="scientific">Pseudophaeobacter arcticus</name>
    <dbReference type="NCBI Taxonomy" id="385492"/>
    <lineage>
        <taxon>Bacteria</taxon>
        <taxon>Pseudomonadati</taxon>
        <taxon>Pseudomonadota</taxon>
        <taxon>Alphaproteobacteria</taxon>
        <taxon>Rhodobacterales</taxon>
        <taxon>Paracoccaceae</taxon>
        <taxon>Pseudophaeobacter</taxon>
    </lineage>
</organism>